<dbReference type="EMBL" id="QJKJ01008765">
    <property type="protein sequence ID" value="RDX78732.1"/>
    <property type="molecule type" value="Genomic_DNA"/>
</dbReference>
<dbReference type="InterPro" id="IPR043128">
    <property type="entry name" value="Rev_trsase/Diguanyl_cyclase"/>
</dbReference>
<dbReference type="Gene3D" id="3.30.70.270">
    <property type="match status" value="1"/>
</dbReference>
<evidence type="ECO:0000313" key="2">
    <source>
        <dbReference type="EMBL" id="RDX78732.1"/>
    </source>
</evidence>
<evidence type="ECO:0008006" key="4">
    <source>
        <dbReference type="Google" id="ProtNLM"/>
    </source>
</evidence>
<organism evidence="2 3">
    <name type="scientific">Mucuna pruriens</name>
    <name type="common">Velvet bean</name>
    <name type="synonym">Dolichos pruriens</name>
    <dbReference type="NCBI Taxonomy" id="157652"/>
    <lineage>
        <taxon>Eukaryota</taxon>
        <taxon>Viridiplantae</taxon>
        <taxon>Streptophyta</taxon>
        <taxon>Embryophyta</taxon>
        <taxon>Tracheophyta</taxon>
        <taxon>Spermatophyta</taxon>
        <taxon>Magnoliopsida</taxon>
        <taxon>eudicotyledons</taxon>
        <taxon>Gunneridae</taxon>
        <taxon>Pentapetalae</taxon>
        <taxon>rosids</taxon>
        <taxon>fabids</taxon>
        <taxon>Fabales</taxon>
        <taxon>Fabaceae</taxon>
        <taxon>Papilionoideae</taxon>
        <taxon>50 kb inversion clade</taxon>
        <taxon>NPAAA clade</taxon>
        <taxon>indigoferoid/millettioid clade</taxon>
        <taxon>Phaseoleae</taxon>
        <taxon>Mucuna</taxon>
    </lineage>
</organism>
<keyword evidence="3" id="KW-1185">Reference proteome</keyword>
<gene>
    <name evidence="2" type="ORF">CR513_40946</name>
</gene>
<evidence type="ECO:0000256" key="1">
    <source>
        <dbReference type="SAM" id="Phobius"/>
    </source>
</evidence>
<keyword evidence="1" id="KW-0812">Transmembrane</keyword>
<comment type="caution">
    <text evidence="2">The sequence shown here is derived from an EMBL/GenBank/DDBJ whole genome shotgun (WGS) entry which is preliminary data.</text>
</comment>
<evidence type="ECO:0000313" key="3">
    <source>
        <dbReference type="Proteomes" id="UP000257109"/>
    </source>
</evidence>
<reference evidence="2" key="1">
    <citation type="submission" date="2018-05" db="EMBL/GenBank/DDBJ databases">
        <title>Draft genome of Mucuna pruriens seed.</title>
        <authorList>
            <person name="Nnadi N.E."/>
            <person name="Vos R."/>
            <person name="Hasami M.H."/>
            <person name="Devisetty U.K."/>
            <person name="Aguiy J.C."/>
        </authorList>
    </citation>
    <scope>NUCLEOTIDE SEQUENCE [LARGE SCALE GENOMIC DNA]</scope>
    <source>
        <strain evidence="2">JCA_2017</strain>
    </source>
</reference>
<dbReference type="AlphaFoldDB" id="A0A371FKE0"/>
<dbReference type="InterPro" id="IPR043502">
    <property type="entry name" value="DNA/RNA_pol_sf"/>
</dbReference>
<protein>
    <recommendedName>
        <fullName evidence="4">Retrovirus-related Pol polyprotein from transposon opus</fullName>
    </recommendedName>
</protein>
<proteinExistence type="predicted"/>
<name>A0A371FKE0_MUCPR</name>
<keyword evidence="1" id="KW-1133">Transmembrane helix</keyword>
<feature type="non-terminal residue" evidence="2">
    <location>
        <position position="1"/>
    </location>
</feature>
<accession>A0A371FKE0</accession>
<sequence length="128" mass="14300">MTFTCSSQKVPLYPNVVWIIQRAKYIPDLRDQHLLGFVGGSSWMTSTVYAESFDACLENQSEVLTRYIGMNLVLNFGKCHFMVIEGIMLGYLVSSRGIKVDKAKVNVIMSKLGCVLIFGTCKILSAIH</sequence>
<dbReference type="SUPFAM" id="SSF56672">
    <property type="entry name" value="DNA/RNA polymerases"/>
    <property type="match status" value="1"/>
</dbReference>
<dbReference type="Proteomes" id="UP000257109">
    <property type="component" value="Unassembled WGS sequence"/>
</dbReference>
<feature type="transmembrane region" description="Helical" evidence="1">
    <location>
        <begin position="105"/>
        <end position="127"/>
    </location>
</feature>
<keyword evidence="1" id="KW-0472">Membrane</keyword>